<feature type="domain" description="WRKY" evidence="8">
    <location>
        <begin position="245"/>
        <end position="309"/>
    </location>
</feature>
<dbReference type="EMBL" id="BDQV01000196">
    <property type="protein sequence ID" value="GAY58912.1"/>
    <property type="molecule type" value="Genomic_DNA"/>
</dbReference>
<evidence type="ECO:0000313" key="9">
    <source>
        <dbReference type="EMBL" id="GAY58912.1"/>
    </source>
</evidence>
<protein>
    <recommendedName>
        <fullName evidence="8">WRKY domain-containing protein</fullName>
    </recommendedName>
</protein>
<evidence type="ECO:0000259" key="8">
    <source>
        <dbReference type="PROSITE" id="PS50811"/>
    </source>
</evidence>
<keyword evidence="6" id="KW-0539">Nucleus</keyword>
<dbReference type="GO" id="GO:0003700">
    <property type="term" value="F:DNA-binding transcription factor activity"/>
    <property type="evidence" value="ECO:0007669"/>
    <property type="project" value="InterPro"/>
</dbReference>
<evidence type="ECO:0000256" key="2">
    <source>
        <dbReference type="ARBA" id="ARBA00022737"/>
    </source>
</evidence>
<dbReference type="Gene3D" id="2.20.25.80">
    <property type="entry name" value="WRKY domain"/>
    <property type="match status" value="3"/>
</dbReference>
<evidence type="ECO:0000313" key="10">
    <source>
        <dbReference type="Proteomes" id="UP000236630"/>
    </source>
</evidence>
<feature type="compositionally biased region" description="Low complexity" evidence="7">
    <location>
        <begin position="220"/>
        <end position="231"/>
    </location>
</feature>
<dbReference type="PROSITE" id="PS50811">
    <property type="entry name" value="WRKY"/>
    <property type="match status" value="2"/>
</dbReference>
<gene>
    <name evidence="9" type="ORF">CUMW_190470</name>
</gene>
<evidence type="ECO:0000256" key="5">
    <source>
        <dbReference type="ARBA" id="ARBA00023163"/>
    </source>
</evidence>
<feature type="compositionally biased region" description="Polar residues" evidence="7">
    <location>
        <begin position="172"/>
        <end position="186"/>
    </location>
</feature>
<feature type="compositionally biased region" description="Low complexity" evidence="7">
    <location>
        <begin position="530"/>
        <end position="545"/>
    </location>
</feature>
<dbReference type="GO" id="GO:0043565">
    <property type="term" value="F:sequence-specific DNA binding"/>
    <property type="evidence" value="ECO:0007669"/>
    <property type="project" value="InterPro"/>
</dbReference>
<keyword evidence="4" id="KW-0238">DNA-binding</keyword>
<evidence type="ECO:0000256" key="1">
    <source>
        <dbReference type="ARBA" id="ARBA00004123"/>
    </source>
</evidence>
<dbReference type="SUPFAM" id="SSF118290">
    <property type="entry name" value="WRKY DNA-binding domain"/>
    <property type="match status" value="3"/>
</dbReference>
<evidence type="ECO:0000256" key="4">
    <source>
        <dbReference type="ARBA" id="ARBA00023125"/>
    </source>
</evidence>
<feature type="region of interest" description="Disordered" evidence="7">
    <location>
        <begin position="48"/>
        <end position="70"/>
    </location>
</feature>
<dbReference type="Proteomes" id="UP000236630">
    <property type="component" value="Unassembled WGS sequence"/>
</dbReference>
<dbReference type="InterPro" id="IPR044810">
    <property type="entry name" value="WRKY_plant"/>
</dbReference>
<evidence type="ECO:0000256" key="7">
    <source>
        <dbReference type="SAM" id="MobiDB-lite"/>
    </source>
</evidence>
<feature type="region of interest" description="Disordered" evidence="7">
    <location>
        <begin position="160"/>
        <end position="186"/>
    </location>
</feature>
<keyword evidence="5" id="KW-0804">Transcription</keyword>
<dbReference type="Pfam" id="PF03106">
    <property type="entry name" value="WRKY"/>
    <property type="match status" value="3"/>
</dbReference>
<dbReference type="InterPro" id="IPR036576">
    <property type="entry name" value="WRKY_dom_sf"/>
</dbReference>
<feature type="compositionally biased region" description="Low complexity" evidence="7">
    <location>
        <begin position="310"/>
        <end position="328"/>
    </location>
</feature>
<dbReference type="STRING" id="55188.A0A2H5Q2V5"/>
<dbReference type="GO" id="GO:0005634">
    <property type="term" value="C:nucleus"/>
    <property type="evidence" value="ECO:0007669"/>
    <property type="project" value="UniProtKB-SubCell"/>
</dbReference>
<keyword evidence="2" id="KW-0677">Repeat</keyword>
<feature type="region of interest" description="Disordered" evidence="7">
    <location>
        <begin position="219"/>
        <end position="255"/>
    </location>
</feature>
<feature type="region of interest" description="Disordered" evidence="7">
    <location>
        <begin position="299"/>
        <end position="414"/>
    </location>
</feature>
<dbReference type="PANTHER" id="PTHR31221:SF1">
    <property type="entry name" value="WRKY TRANSCRIPTION FACTOR 33-RELATED"/>
    <property type="match status" value="1"/>
</dbReference>
<organism evidence="9 10">
    <name type="scientific">Citrus unshiu</name>
    <name type="common">Satsuma mandarin</name>
    <name type="synonym">Citrus nobilis var. unshiu</name>
    <dbReference type="NCBI Taxonomy" id="55188"/>
    <lineage>
        <taxon>Eukaryota</taxon>
        <taxon>Viridiplantae</taxon>
        <taxon>Streptophyta</taxon>
        <taxon>Embryophyta</taxon>
        <taxon>Tracheophyta</taxon>
        <taxon>Spermatophyta</taxon>
        <taxon>Magnoliopsida</taxon>
        <taxon>eudicotyledons</taxon>
        <taxon>Gunneridae</taxon>
        <taxon>Pentapetalae</taxon>
        <taxon>rosids</taxon>
        <taxon>malvids</taxon>
        <taxon>Sapindales</taxon>
        <taxon>Rutaceae</taxon>
        <taxon>Aurantioideae</taxon>
        <taxon>Citrus</taxon>
    </lineage>
</organism>
<dbReference type="AlphaFoldDB" id="A0A2H5Q2V5"/>
<reference evidence="9 10" key="1">
    <citation type="journal article" date="2017" name="Front. Genet.">
        <title>Draft sequencing of the heterozygous diploid genome of Satsuma (Citrus unshiu Marc.) using a hybrid assembly approach.</title>
        <authorList>
            <person name="Shimizu T."/>
            <person name="Tanizawa Y."/>
            <person name="Mochizuki T."/>
            <person name="Nagasaki H."/>
            <person name="Yoshioka T."/>
            <person name="Toyoda A."/>
            <person name="Fujiyama A."/>
            <person name="Kaminuma E."/>
            <person name="Nakamura Y."/>
        </authorList>
    </citation>
    <scope>NUCLEOTIDE SEQUENCE [LARGE SCALE GENOMIC DNA]</scope>
    <source>
        <strain evidence="10">cv. Miyagawa wase</strain>
    </source>
</reference>
<proteinExistence type="predicted"/>
<feature type="compositionally biased region" description="Polar residues" evidence="7">
    <location>
        <begin position="329"/>
        <end position="360"/>
    </location>
</feature>
<feature type="region of interest" description="Disordered" evidence="7">
    <location>
        <begin position="508"/>
        <end position="549"/>
    </location>
</feature>
<evidence type="ECO:0000256" key="3">
    <source>
        <dbReference type="ARBA" id="ARBA00023015"/>
    </source>
</evidence>
<feature type="compositionally biased region" description="Basic and acidic residues" evidence="7">
    <location>
        <begin position="245"/>
        <end position="255"/>
    </location>
</feature>
<feature type="compositionally biased region" description="Low complexity" evidence="7">
    <location>
        <begin position="53"/>
        <end position="64"/>
    </location>
</feature>
<keyword evidence="10" id="KW-1185">Reference proteome</keyword>
<dbReference type="SMART" id="SM00774">
    <property type="entry name" value="WRKY"/>
    <property type="match status" value="2"/>
</dbReference>
<keyword evidence="3" id="KW-0805">Transcription regulation</keyword>
<name>A0A2H5Q2V5_CITUN</name>
<feature type="domain" description="WRKY" evidence="8">
    <location>
        <begin position="424"/>
        <end position="517"/>
    </location>
</feature>
<dbReference type="PANTHER" id="PTHR31221">
    <property type="entry name" value="WRKY TRANSCRIPTION FACTOR PROTEIN 1-RELATED"/>
    <property type="match status" value="1"/>
</dbReference>
<evidence type="ECO:0000256" key="6">
    <source>
        <dbReference type="ARBA" id="ARBA00023242"/>
    </source>
</evidence>
<accession>A0A2H5Q2V5</accession>
<dbReference type="FunFam" id="2.20.25.80:FF:000006">
    <property type="entry name" value="WRKY transcription factor"/>
    <property type="match status" value="1"/>
</dbReference>
<comment type="caution">
    <text evidence="9">The sequence shown here is derived from an EMBL/GenBank/DDBJ whole genome shotgun (WGS) entry which is preliminary data.</text>
</comment>
<feature type="compositionally biased region" description="Polar residues" evidence="7">
    <location>
        <begin position="232"/>
        <end position="244"/>
    </location>
</feature>
<comment type="subcellular location">
    <subcellularLocation>
        <location evidence="1">Nucleus</location>
    </subcellularLocation>
</comment>
<dbReference type="InterPro" id="IPR003657">
    <property type="entry name" value="WRKY_dom"/>
</dbReference>
<sequence>MASSSGNLDTLTNSHHHHPTNNFTFSTHPFMNPTSFTDLLTSSAPADHAQLHSNNSNTTTTTTTRGLSDRIAERTGSGVPKFKSIQPPSLPISPPSLFSPSSYFSIPAGLSPAELLDSPVLLNTSNDGIRTPGCDTWMVLPSPTTGAFQTFNWKSNIGSNDQQRVKQENKNQSDFSFPTQTRPNTTSSIVCNAQQNQPWNYQESTKQDVKLAESFSTTLQSNNQSNSGFQSDFGNYQHQQSQPIRESKKSDDGYNWRKYGQKQVKGSENPRSYYKCTFPSCPTKKKVERSLDGQITEIVYKGSHNHPKPQSTRRSSSSSVNSNAIQASTQHSNEIQDQSYATHGSGQMDSAATPENSSISVGDDDVDQGSQKSKSGGGGAGGGDDFDEDEPEAKRWKIEGESEGISAPGSRTVREPRVVVQTTSDIDILDDGYRWRKYGQKVVKGNPNPRLVLKVPNCKASALNLLAANGMHIAFIPKSYYKCTHPGCPVRKHVERASHDLRAVITTYEGKHNHDVPAARGSGSRALPDNSSNNNHNSNSNSNNNGTLPVRASAVAHHPNNNSILNPVHNLRVSSSEGQAPYTLEMLQGSGSFGFPGYGNALGSYMNEGQQQDNVLSRAKEEPRDHDTFFESLLF</sequence>